<dbReference type="EMBL" id="LT670849">
    <property type="protein sequence ID" value="SHN81837.1"/>
    <property type="molecule type" value="Genomic_DNA"/>
</dbReference>
<keyword evidence="1" id="KW-0732">Signal</keyword>
<gene>
    <name evidence="2" type="ORF">SAMN05444170_4920</name>
</gene>
<sequence length="81" mass="9124">MTLRRLMTACVIAAGIAGSASMVASPARAQSAMEAEIIGFHQLCEKGDRKACIRFGILIGRNEQRNADWRRAHADWFWFER</sequence>
<dbReference type="OrthoDB" id="8449859at2"/>
<organism evidence="2 3">
    <name type="scientific">Bradyrhizobium erythrophlei</name>
    <dbReference type="NCBI Taxonomy" id="1437360"/>
    <lineage>
        <taxon>Bacteria</taxon>
        <taxon>Pseudomonadati</taxon>
        <taxon>Pseudomonadota</taxon>
        <taxon>Alphaproteobacteria</taxon>
        <taxon>Hyphomicrobiales</taxon>
        <taxon>Nitrobacteraceae</taxon>
        <taxon>Bradyrhizobium</taxon>
    </lineage>
</organism>
<evidence type="ECO:0000313" key="3">
    <source>
        <dbReference type="Proteomes" id="UP000184096"/>
    </source>
</evidence>
<evidence type="ECO:0000313" key="2">
    <source>
        <dbReference type="EMBL" id="SHN81837.1"/>
    </source>
</evidence>
<protein>
    <submittedName>
        <fullName evidence="2">Uncharacterized protein</fullName>
    </submittedName>
</protein>
<reference evidence="3" key="1">
    <citation type="submission" date="2016-11" db="EMBL/GenBank/DDBJ databases">
        <authorList>
            <person name="Varghese N."/>
            <person name="Submissions S."/>
        </authorList>
    </citation>
    <scope>NUCLEOTIDE SEQUENCE [LARGE SCALE GENOMIC DNA]</scope>
    <source>
        <strain evidence="3">GAS401</strain>
    </source>
</reference>
<feature type="signal peptide" evidence="1">
    <location>
        <begin position="1"/>
        <end position="29"/>
    </location>
</feature>
<dbReference type="Proteomes" id="UP000184096">
    <property type="component" value="Chromosome I"/>
</dbReference>
<feature type="chain" id="PRO_5012229850" evidence="1">
    <location>
        <begin position="30"/>
        <end position="81"/>
    </location>
</feature>
<dbReference type="RefSeq" id="WP_156898687.1">
    <property type="nucleotide sequence ID" value="NZ_LT670849.1"/>
</dbReference>
<evidence type="ECO:0000256" key="1">
    <source>
        <dbReference type="SAM" id="SignalP"/>
    </source>
</evidence>
<name>A0A1M7UG42_9BRAD</name>
<accession>A0A1M7UG42</accession>
<proteinExistence type="predicted"/>
<keyword evidence="3" id="KW-1185">Reference proteome</keyword>
<dbReference type="AlphaFoldDB" id="A0A1M7UG42"/>